<reference evidence="1" key="1">
    <citation type="submission" date="2014-09" db="EMBL/GenBank/DDBJ databases">
        <authorList>
            <person name="Magalhaes I.L.F."/>
            <person name="Oliveira U."/>
            <person name="Santos F.R."/>
            <person name="Vidigal T.H.D.A."/>
            <person name="Brescovit A.D."/>
            <person name="Santos A.J."/>
        </authorList>
    </citation>
    <scope>NUCLEOTIDE SEQUENCE</scope>
    <source>
        <tissue evidence="1">Shoot tissue taken approximately 20 cm above the soil surface</tissue>
    </source>
</reference>
<name>A0A0A9EKH1_ARUDO</name>
<dbReference type="AlphaFoldDB" id="A0A0A9EKH1"/>
<dbReference type="EMBL" id="GBRH01198392">
    <property type="protein sequence ID" value="JAD99503.1"/>
    <property type="molecule type" value="Transcribed_RNA"/>
</dbReference>
<organism evidence="1">
    <name type="scientific">Arundo donax</name>
    <name type="common">Giant reed</name>
    <name type="synonym">Donax arundinaceus</name>
    <dbReference type="NCBI Taxonomy" id="35708"/>
    <lineage>
        <taxon>Eukaryota</taxon>
        <taxon>Viridiplantae</taxon>
        <taxon>Streptophyta</taxon>
        <taxon>Embryophyta</taxon>
        <taxon>Tracheophyta</taxon>
        <taxon>Spermatophyta</taxon>
        <taxon>Magnoliopsida</taxon>
        <taxon>Liliopsida</taxon>
        <taxon>Poales</taxon>
        <taxon>Poaceae</taxon>
        <taxon>PACMAD clade</taxon>
        <taxon>Arundinoideae</taxon>
        <taxon>Arundineae</taxon>
        <taxon>Arundo</taxon>
    </lineage>
</organism>
<protein>
    <submittedName>
        <fullName evidence="1">Uncharacterized protein</fullName>
    </submittedName>
</protein>
<reference evidence="1" key="2">
    <citation type="journal article" date="2015" name="Data Brief">
        <title>Shoot transcriptome of the giant reed, Arundo donax.</title>
        <authorList>
            <person name="Barrero R.A."/>
            <person name="Guerrero F.D."/>
            <person name="Moolhuijzen P."/>
            <person name="Goolsby J.A."/>
            <person name="Tidwell J."/>
            <person name="Bellgard S.E."/>
            <person name="Bellgard M.I."/>
        </authorList>
    </citation>
    <scope>NUCLEOTIDE SEQUENCE</scope>
    <source>
        <tissue evidence="1">Shoot tissue taken approximately 20 cm above the soil surface</tissue>
    </source>
</reference>
<sequence length="67" mass="7773">MDKRIMTYIYVRKQYTYLSTITLWELRVCLERLLPAPRLSATVAKEVVSPRGSLKKISDGQQESIID</sequence>
<evidence type="ECO:0000313" key="1">
    <source>
        <dbReference type="EMBL" id="JAD99503.1"/>
    </source>
</evidence>
<proteinExistence type="predicted"/>
<accession>A0A0A9EKH1</accession>